<protein>
    <submittedName>
        <fullName evidence="3">Uncharacterized protein</fullName>
    </submittedName>
</protein>
<evidence type="ECO:0000256" key="1">
    <source>
        <dbReference type="SAM" id="MobiDB-lite"/>
    </source>
</evidence>
<organism evidence="3 4">
    <name type="scientific">Bdellovibrio bacteriovorus</name>
    <dbReference type="NCBI Taxonomy" id="959"/>
    <lineage>
        <taxon>Bacteria</taxon>
        <taxon>Pseudomonadati</taxon>
        <taxon>Bdellovibrionota</taxon>
        <taxon>Bdellovibrionia</taxon>
        <taxon>Bdellovibrionales</taxon>
        <taxon>Pseudobdellovibrionaceae</taxon>
        <taxon>Bdellovibrio</taxon>
    </lineage>
</organism>
<feature type="region of interest" description="Disordered" evidence="1">
    <location>
        <begin position="85"/>
        <end position="105"/>
    </location>
</feature>
<feature type="signal peptide" evidence="2">
    <location>
        <begin position="1"/>
        <end position="19"/>
    </location>
</feature>
<sequence>MKYRIFLSAFLFVLLPAFAQAEYRVFLLKITKKTAAPQAQQPETQDFRLVESTLDHVQYRYYYPVAADEEVTYIDTWRCYGRTSDFQPHCPNPKGQIPAEPAPAP</sequence>
<accession>A0A1Z3NDI0</accession>
<gene>
    <name evidence="3" type="ORF">B9G79_12440</name>
</gene>
<proteinExistence type="predicted"/>
<dbReference type="AlphaFoldDB" id="A0A1Z3NDI0"/>
<evidence type="ECO:0000256" key="2">
    <source>
        <dbReference type="SAM" id="SignalP"/>
    </source>
</evidence>
<dbReference type="OrthoDB" id="5294925at2"/>
<dbReference type="EMBL" id="CP020946">
    <property type="protein sequence ID" value="ASD65512.1"/>
    <property type="molecule type" value="Genomic_DNA"/>
</dbReference>
<evidence type="ECO:0000313" key="4">
    <source>
        <dbReference type="Proteomes" id="UP000197003"/>
    </source>
</evidence>
<dbReference type="Proteomes" id="UP000197003">
    <property type="component" value="Chromosome"/>
</dbReference>
<reference evidence="3 4" key="1">
    <citation type="submission" date="2017-04" db="EMBL/GenBank/DDBJ databases">
        <title>Whole genome sequence of Bdellovibrio bacteriovorus strain SSB218315.</title>
        <authorList>
            <person name="Oyedara O."/>
            <person name="Rodriguez-Perez M.A."/>
        </authorList>
    </citation>
    <scope>NUCLEOTIDE SEQUENCE [LARGE SCALE GENOMIC DNA]</scope>
    <source>
        <strain evidence="3 4">SSB218315</strain>
    </source>
</reference>
<evidence type="ECO:0000313" key="3">
    <source>
        <dbReference type="EMBL" id="ASD65512.1"/>
    </source>
</evidence>
<name>A0A1Z3NDI0_BDEBC</name>
<dbReference type="RefSeq" id="WP_088566879.1">
    <property type="nucleotide sequence ID" value="NZ_CP020946.1"/>
</dbReference>
<keyword evidence="2" id="KW-0732">Signal</keyword>
<feature type="chain" id="PRO_5013029198" evidence="2">
    <location>
        <begin position="20"/>
        <end position="105"/>
    </location>
</feature>